<dbReference type="InterPro" id="IPR017853">
    <property type="entry name" value="GH"/>
</dbReference>
<evidence type="ECO:0000313" key="5">
    <source>
        <dbReference type="EMBL" id="CAH1433045.1"/>
    </source>
</evidence>
<dbReference type="AlphaFoldDB" id="A0AAU9N1N9"/>
<dbReference type="GO" id="GO:0048038">
    <property type="term" value="F:quinone binding"/>
    <property type="evidence" value="ECO:0007669"/>
    <property type="project" value="InterPro"/>
</dbReference>
<dbReference type="SUPFAM" id="SSF51445">
    <property type="entry name" value="(Trans)glycosidases"/>
    <property type="match status" value="1"/>
</dbReference>
<protein>
    <recommendedName>
        <fullName evidence="3">beta-galactosidase</fullName>
        <ecNumber evidence="3">3.2.1.23</ecNumber>
    </recommendedName>
</protein>
<comment type="catalytic activity">
    <reaction evidence="1">
        <text>Hydrolysis of terminal non-reducing beta-D-galactose residues in beta-D-galactosides.</text>
        <dbReference type="EC" id="3.2.1.23"/>
    </reaction>
</comment>
<dbReference type="Proteomes" id="UP001157418">
    <property type="component" value="Unassembled WGS sequence"/>
</dbReference>
<dbReference type="InterPro" id="IPR036460">
    <property type="entry name" value="Cu_amine_oxidase_C_sf"/>
</dbReference>
<dbReference type="GO" id="GO:0005975">
    <property type="term" value="P:carbohydrate metabolic process"/>
    <property type="evidence" value="ECO:0007669"/>
    <property type="project" value="InterPro"/>
</dbReference>
<feature type="domain" description="Glycoside hydrolase 35 catalytic" evidence="4">
    <location>
        <begin position="93"/>
        <end position="189"/>
    </location>
</feature>
<dbReference type="Gene3D" id="3.20.20.80">
    <property type="entry name" value="Glycosidases"/>
    <property type="match status" value="1"/>
</dbReference>
<accession>A0AAU9N1N9</accession>
<dbReference type="InterPro" id="IPR031330">
    <property type="entry name" value="Gly_Hdrlase_35_cat"/>
</dbReference>
<keyword evidence="6" id="KW-1185">Reference proteome</keyword>
<dbReference type="InterPro" id="IPR001944">
    <property type="entry name" value="Glycoside_Hdrlase_35"/>
</dbReference>
<dbReference type="PRINTS" id="PR00742">
    <property type="entry name" value="GLHYDRLASE35"/>
</dbReference>
<comment type="caution">
    <text evidence="5">The sequence shown here is derived from an EMBL/GenBank/DDBJ whole genome shotgun (WGS) entry which is preliminary data.</text>
</comment>
<dbReference type="GO" id="GO:0004565">
    <property type="term" value="F:beta-galactosidase activity"/>
    <property type="evidence" value="ECO:0007669"/>
    <property type="project" value="UniProtKB-EC"/>
</dbReference>
<evidence type="ECO:0000256" key="3">
    <source>
        <dbReference type="ARBA" id="ARBA00012756"/>
    </source>
</evidence>
<dbReference type="Gene3D" id="2.70.98.20">
    <property type="entry name" value="Copper amine oxidase, catalytic domain"/>
    <property type="match status" value="1"/>
</dbReference>
<gene>
    <name evidence="5" type="ORF">LVIROSA_LOCUS19655</name>
</gene>
<dbReference type="GO" id="GO:0009308">
    <property type="term" value="P:amine metabolic process"/>
    <property type="evidence" value="ECO:0007669"/>
    <property type="project" value="InterPro"/>
</dbReference>
<reference evidence="5 6" key="1">
    <citation type="submission" date="2022-01" db="EMBL/GenBank/DDBJ databases">
        <authorList>
            <person name="Xiong W."/>
            <person name="Schranz E."/>
        </authorList>
    </citation>
    <scope>NUCLEOTIDE SEQUENCE [LARGE SCALE GENOMIC DNA]</scope>
</reference>
<comment type="similarity">
    <text evidence="2">Belongs to the glycosyl hydrolase 35 family.</text>
</comment>
<dbReference type="PANTHER" id="PTHR23421">
    <property type="entry name" value="BETA-GALACTOSIDASE RELATED"/>
    <property type="match status" value="1"/>
</dbReference>
<evidence type="ECO:0000256" key="1">
    <source>
        <dbReference type="ARBA" id="ARBA00001412"/>
    </source>
</evidence>
<dbReference type="GO" id="GO:0005507">
    <property type="term" value="F:copper ion binding"/>
    <property type="evidence" value="ECO:0007669"/>
    <property type="project" value="InterPro"/>
</dbReference>
<dbReference type="EMBL" id="CAKMRJ010003334">
    <property type="protein sequence ID" value="CAH1433045.1"/>
    <property type="molecule type" value="Genomic_DNA"/>
</dbReference>
<proteinExistence type="inferred from homology"/>
<organism evidence="5 6">
    <name type="scientific">Lactuca virosa</name>
    <dbReference type="NCBI Taxonomy" id="75947"/>
    <lineage>
        <taxon>Eukaryota</taxon>
        <taxon>Viridiplantae</taxon>
        <taxon>Streptophyta</taxon>
        <taxon>Embryophyta</taxon>
        <taxon>Tracheophyta</taxon>
        <taxon>Spermatophyta</taxon>
        <taxon>Magnoliopsida</taxon>
        <taxon>eudicotyledons</taxon>
        <taxon>Gunneridae</taxon>
        <taxon>Pentapetalae</taxon>
        <taxon>asterids</taxon>
        <taxon>campanulids</taxon>
        <taxon>Asterales</taxon>
        <taxon>Asteraceae</taxon>
        <taxon>Cichorioideae</taxon>
        <taxon>Cichorieae</taxon>
        <taxon>Lactucinae</taxon>
        <taxon>Lactuca</taxon>
    </lineage>
</organism>
<evidence type="ECO:0000256" key="2">
    <source>
        <dbReference type="ARBA" id="ARBA00009809"/>
    </source>
</evidence>
<evidence type="ECO:0000259" key="4">
    <source>
        <dbReference type="Pfam" id="PF01301"/>
    </source>
</evidence>
<dbReference type="GO" id="GO:0008131">
    <property type="term" value="F:primary methylamine oxidase activity"/>
    <property type="evidence" value="ECO:0007669"/>
    <property type="project" value="InterPro"/>
</dbReference>
<sequence length="190" mass="22584">MQEEDHGILWKHQDWRTGLAEVRSSKHLTISFICTLRIMNMVFIGTFTRMARLKLKLKYGTTIAPGLYSQVHQHFFVARMDMAGDCKRGEPYNKMWPDLIQKEKEGELDVIQTYVFWNGHEPQPCQYYFEDRYDLVKFIKLIKKAGLYAHLRVGPYACAEWNFRGFPIWFKYVPGITFRTDNGPFENHYK</sequence>
<dbReference type="EC" id="3.2.1.23" evidence="3"/>
<evidence type="ECO:0000313" key="6">
    <source>
        <dbReference type="Proteomes" id="UP001157418"/>
    </source>
</evidence>
<dbReference type="Pfam" id="PF01301">
    <property type="entry name" value="Glyco_hydro_35"/>
    <property type="match status" value="1"/>
</dbReference>
<dbReference type="SUPFAM" id="SSF49998">
    <property type="entry name" value="Amine oxidase catalytic domain"/>
    <property type="match status" value="1"/>
</dbReference>
<name>A0AAU9N1N9_9ASTR</name>